<accession>A0ABW4KTH4</accession>
<gene>
    <name evidence="1" type="ORF">ACFSF0_12145</name>
</gene>
<dbReference type="InterPro" id="IPR023393">
    <property type="entry name" value="START-like_dom_sf"/>
</dbReference>
<evidence type="ECO:0000313" key="1">
    <source>
        <dbReference type="EMBL" id="MFD1711362.1"/>
    </source>
</evidence>
<reference evidence="2" key="1">
    <citation type="journal article" date="2019" name="Int. J. Syst. Evol. Microbiol.">
        <title>The Global Catalogue of Microorganisms (GCM) 10K type strain sequencing project: providing services to taxonomists for standard genome sequencing and annotation.</title>
        <authorList>
            <consortium name="The Broad Institute Genomics Platform"/>
            <consortium name="The Broad Institute Genome Sequencing Center for Infectious Disease"/>
            <person name="Wu L."/>
            <person name="Ma J."/>
        </authorList>
    </citation>
    <scope>NUCLEOTIDE SEQUENCE [LARGE SCALE GENOMIC DNA]</scope>
    <source>
        <strain evidence="2">LMG 29247</strain>
    </source>
</reference>
<sequence length="161" mass="17653">MNGIHHQLAIRAPRERVYQMIAEPALIGRWWGEQSVAETPEGTVLSHQAGPYGTVRLRVLEQTPGERVVWACIGDYPPDNPASAWVGTEFVFTLSDDANSGAAMVERAVSAQPIDPLTTLDFRQPGYDLNGRFAGFNNHAWALVLQSLKQVCEAAPPESAR</sequence>
<dbReference type="CDD" id="cd07814">
    <property type="entry name" value="SRPBCC_CalC_Aha1-like"/>
    <property type="match status" value="1"/>
</dbReference>
<dbReference type="EMBL" id="JBHUEJ010000024">
    <property type="protein sequence ID" value="MFD1711362.1"/>
    <property type="molecule type" value="Genomic_DNA"/>
</dbReference>
<proteinExistence type="predicted"/>
<organism evidence="1 2">
    <name type="scientific">Ottowia flava</name>
    <dbReference type="NCBI Taxonomy" id="2675430"/>
    <lineage>
        <taxon>Bacteria</taxon>
        <taxon>Pseudomonadati</taxon>
        <taxon>Pseudomonadota</taxon>
        <taxon>Betaproteobacteria</taxon>
        <taxon>Burkholderiales</taxon>
        <taxon>Comamonadaceae</taxon>
        <taxon>Ottowia</taxon>
    </lineage>
</organism>
<comment type="caution">
    <text evidence="1">The sequence shown here is derived from an EMBL/GenBank/DDBJ whole genome shotgun (WGS) entry which is preliminary data.</text>
</comment>
<dbReference type="Proteomes" id="UP001597304">
    <property type="component" value="Unassembled WGS sequence"/>
</dbReference>
<evidence type="ECO:0000313" key="2">
    <source>
        <dbReference type="Proteomes" id="UP001597304"/>
    </source>
</evidence>
<keyword evidence="2" id="KW-1185">Reference proteome</keyword>
<dbReference type="Gene3D" id="3.30.530.20">
    <property type="match status" value="1"/>
</dbReference>
<dbReference type="RefSeq" id="WP_147913845.1">
    <property type="nucleotide sequence ID" value="NZ_JBHUEJ010000024.1"/>
</dbReference>
<protein>
    <submittedName>
        <fullName evidence="1">SRPBCC domain-containing protein</fullName>
    </submittedName>
</protein>
<dbReference type="SUPFAM" id="SSF55961">
    <property type="entry name" value="Bet v1-like"/>
    <property type="match status" value="1"/>
</dbReference>
<name>A0ABW4KTH4_9BURK</name>